<accession>A0AAN5HY59</accession>
<protein>
    <submittedName>
        <fullName evidence="2">Uncharacterized protein</fullName>
    </submittedName>
</protein>
<evidence type="ECO:0000313" key="2">
    <source>
        <dbReference type="EMBL" id="GMR45328.1"/>
    </source>
</evidence>
<name>A0AAN5HY59_9BILA</name>
<evidence type="ECO:0000256" key="1">
    <source>
        <dbReference type="SAM" id="Phobius"/>
    </source>
</evidence>
<dbReference type="Proteomes" id="UP001328107">
    <property type="component" value="Unassembled WGS sequence"/>
</dbReference>
<keyword evidence="1" id="KW-1133">Transmembrane helix</keyword>
<reference evidence="3" key="1">
    <citation type="submission" date="2022-10" db="EMBL/GenBank/DDBJ databases">
        <title>Genome assembly of Pristionchus species.</title>
        <authorList>
            <person name="Yoshida K."/>
            <person name="Sommer R.J."/>
        </authorList>
    </citation>
    <scope>NUCLEOTIDE SEQUENCE [LARGE SCALE GENOMIC DNA]</scope>
    <source>
        <strain evidence="3">RS5460</strain>
    </source>
</reference>
<keyword evidence="1" id="KW-0472">Membrane</keyword>
<proteinExistence type="predicted"/>
<feature type="transmembrane region" description="Helical" evidence="1">
    <location>
        <begin position="20"/>
        <end position="48"/>
    </location>
</feature>
<dbReference type="AlphaFoldDB" id="A0AAN5HY59"/>
<evidence type="ECO:0000313" key="3">
    <source>
        <dbReference type="Proteomes" id="UP001328107"/>
    </source>
</evidence>
<comment type="caution">
    <text evidence="2">The sequence shown here is derived from an EMBL/GenBank/DDBJ whole genome shotgun (WGS) entry which is preliminary data.</text>
</comment>
<gene>
    <name evidence="2" type="ORF">PMAYCL1PPCAC_15523</name>
</gene>
<sequence length="71" mass="7961">EKISHVFSISKVHQSLAMGLPLIFSSFFSMQMCFAVNLVFGVFALVCYNRSIRKSNGEREEKPSISIDNCA</sequence>
<keyword evidence="3" id="KW-1185">Reference proteome</keyword>
<feature type="non-terminal residue" evidence="2">
    <location>
        <position position="1"/>
    </location>
</feature>
<dbReference type="EMBL" id="BTRK01000004">
    <property type="protein sequence ID" value="GMR45328.1"/>
    <property type="molecule type" value="Genomic_DNA"/>
</dbReference>
<organism evidence="2 3">
    <name type="scientific">Pristionchus mayeri</name>
    <dbReference type="NCBI Taxonomy" id="1317129"/>
    <lineage>
        <taxon>Eukaryota</taxon>
        <taxon>Metazoa</taxon>
        <taxon>Ecdysozoa</taxon>
        <taxon>Nematoda</taxon>
        <taxon>Chromadorea</taxon>
        <taxon>Rhabditida</taxon>
        <taxon>Rhabditina</taxon>
        <taxon>Diplogasteromorpha</taxon>
        <taxon>Diplogasteroidea</taxon>
        <taxon>Neodiplogasteridae</taxon>
        <taxon>Pristionchus</taxon>
    </lineage>
</organism>
<keyword evidence="1" id="KW-0812">Transmembrane</keyword>